<name>A0A016WHP9_9BILA</name>
<feature type="signal peptide" evidence="1">
    <location>
        <begin position="1"/>
        <end position="21"/>
    </location>
</feature>
<evidence type="ECO:0008006" key="4">
    <source>
        <dbReference type="Google" id="ProtNLM"/>
    </source>
</evidence>
<protein>
    <recommendedName>
        <fullName evidence="4">Secreted protein</fullName>
    </recommendedName>
</protein>
<organism evidence="2 3">
    <name type="scientific">Ancylostoma ceylanicum</name>
    <dbReference type="NCBI Taxonomy" id="53326"/>
    <lineage>
        <taxon>Eukaryota</taxon>
        <taxon>Metazoa</taxon>
        <taxon>Ecdysozoa</taxon>
        <taxon>Nematoda</taxon>
        <taxon>Chromadorea</taxon>
        <taxon>Rhabditida</taxon>
        <taxon>Rhabditina</taxon>
        <taxon>Rhabditomorpha</taxon>
        <taxon>Strongyloidea</taxon>
        <taxon>Ancylostomatidae</taxon>
        <taxon>Ancylostomatinae</taxon>
        <taxon>Ancylostoma</taxon>
    </lineage>
</organism>
<feature type="chain" id="PRO_5001491333" description="Secreted protein" evidence="1">
    <location>
        <begin position="22"/>
        <end position="73"/>
    </location>
</feature>
<dbReference type="Proteomes" id="UP000024635">
    <property type="component" value="Unassembled WGS sequence"/>
</dbReference>
<sequence length="73" mass="8173">MRLLSTASLIISVLCMNLLYCREPGKSFCTITYLYQGSKSRLTCHILTIVAFMFDLSGSVSFSRDLQSSQLLV</sequence>
<gene>
    <name evidence="2" type="primary">Acey_s0672.g1384</name>
    <name evidence="2" type="ORF">Y032_0672g1384</name>
</gene>
<keyword evidence="1" id="KW-0732">Signal</keyword>
<dbReference type="AlphaFoldDB" id="A0A016WHP9"/>
<comment type="caution">
    <text evidence="2">The sequence shown here is derived from an EMBL/GenBank/DDBJ whole genome shotgun (WGS) entry which is preliminary data.</text>
</comment>
<accession>A0A016WHP9</accession>
<dbReference type="EMBL" id="JARK01000272">
    <property type="protein sequence ID" value="EYC39160.1"/>
    <property type="molecule type" value="Genomic_DNA"/>
</dbReference>
<evidence type="ECO:0000313" key="2">
    <source>
        <dbReference type="EMBL" id="EYC39160.1"/>
    </source>
</evidence>
<keyword evidence="3" id="KW-1185">Reference proteome</keyword>
<evidence type="ECO:0000313" key="3">
    <source>
        <dbReference type="Proteomes" id="UP000024635"/>
    </source>
</evidence>
<proteinExistence type="predicted"/>
<reference evidence="3" key="1">
    <citation type="journal article" date="2015" name="Nat. Genet.">
        <title>The genome and transcriptome of the zoonotic hookworm Ancylostoma ceylanicum identify infection-specific gene families.</title>
        <authorList>
            <person name="Schwarz E.M."/>
            <person name="Hu Y."/>
            <person name="Antoshechkin I."/>
            <person name="Miller M.M."/>
            <person name="Sternberg P.W."/>
            <person name="Aroian R.V."/>
        </authorList>
    </citation>
    <scope>NUCLEOTIDE SEQUENCE</scope>
    <source>
        <strain evidence="3">HY135</strain>
    </source>
</reference>
<evidence type="ECO:0000256" key="1">
    <source>
        <dbReference type="SAM" id="SignalP"/>
    </source>
</evidence>